<proteinExistence type="predicted"/>
<organism evidence="1 2">
    <name type="scientific">Corynebacterium lowii</name>
    <dbReference type="NCBI Taxonomy" id="1544413"/>
    <lineage>
        <taxon>Bacteria</taxon>
        <taxon>Bacillati</taxon>
        <taxon>Actinomycetota</taxon>
        <taxon>Actinomycetes</taxon>
        <taxon>Mycobacteriales</taxon>
        <taxon>Corynebacteriaceae</taxon>
        <taxon>Corynebacterium</taxon>
    </lineage>
</organism>
<protein>
    <submittedName>
        <fullName evidence="1">Uncharacterized protein</fullName>
    </submittedName>
</protein>
<evidence type="ECO:0000313" key="2">
    <source>
        <dbReference type="Proteomes" id="UP000050488"/>
    </source>
</evidence>
<comment type="caution">
    <text evidence="1">The sequence shown here is derived from an EMBL/GenBank/DDBJ whole genome shotgun (WGS) entry which is preliminary data.</text>
</comment>
<name>A0A0Q0YEJ0_9CORY</name>
<dbReference type="EMBL" id="LKEV01000007">
    <property type="protein sequence ID" value="KQB84789.1"/>
    <property type="molecule type" value="Genomic_DNA"/>
</dbReference>
<dbReference type="AlphaFoldDB" id="A0A0Q0YEJ0"/>
<gene>
    <name evidence="1" type="ORF">Clow_02048</name>
</gene>
<sequence>MGKPQLKRYFLLNWGVVKAPRQDKALVNDIQEWTETKLAEWDARIEELREETGVLRAAIEHIGVLRGLIPSRRRLQVPEALCKGVE</sequence>
<dbReference type="PATRIC" id="fig|1544413.3.peg.2052"/>
<keyword evidence="2" id="KW-1185">Reference proteome</keyword>
<accession>A0A0Q0YEJ0</accession>
<reference evidence="1 2" key="1">
    <citation type="submission" date="2015-10" db="EMBL/GenBank/DDBJ databases">
        <title>Corynebacteirum lowii and Corynebacterium oculi species nova, derived from human clinical disease and and emended description of Corynebacterium mastiditis.</title>
        <authorList>
            <person name="Bernard K."/>
            <person name="Pacheco A.L."/>
            <person name="Mcdougall C."/>
            <person name="Burtx T."/>
            <person name="Weibe D."/>
            <person name="Tyler S."/>
            <person name="Olson A.B."/>
            <person name="Cnockaert M."/>
            <person name="Eguchi H."/>
            <person name="Kuwahara T."/>
            <person name="Nakayama-Imaohji H."/>
            <person name="Boudewijins M."/>
            <person name="Van Hoecke F."/>
            <person name="Bernier A.-M."/>
            <person name="Vandamme P."/>
        </authorList>
    </citation>
    <scope>NUCLEOTIDE SEQUENCE [LARGE SCALE GENOMIC DNA]</scope>
    <source>
        <strain evidence="1 2">NML 130206</strain>
    </source>
</reference>
<dbReference type="Proteomes" id="UP000050488">
    <property type="component" value="Unassembled WGS sequence"/>
</dbReference>
<evidence type="ECO:0000313" key="1">
    <source>
        <dbReference type="EMBL" id="KQB84789.1"/>
    </source>
</evidence>